<dbReference type="InterPro" id="IPR008775">
    <property type="entry name" value="Phytyl_CoA_dOase-like"/>
</dbReference>
<evidence type="ECO:0000313" key="2">
    <source>
        <dbReference type="Proteomes" id="UP000266327"/>
    </source>
</evidence>
<reference evidence="2" key="1">
    <citation type="submission" date="2018-09" db="EMBL/GenBank/DDBJ databases">
        <authorList>
            <person name="Zhu H."/>
        </authorList>
    </citation>
    <scope>NUCLEOTIDE SEQUENCE [LARGE SCALE GENOMIC DNA]</scope>
    <source>
        <strain evidence="2">K1S02-23</strain>
    </source>
</reference>
<dbReference type="Pfam" id="PF05721">
    <property type="entry name" value="PhyH"/>
    <property type="match status" value="1"/>
</dbReference>
<comment type="caution">
    <text evidence="1">The sequence shown here is derived from an EMBL/GenBank/DDBJ whole genome shotgun (WGS) entry which is preliminary data.</text>
</comment>
<keyword evidence="2" id="KW-1185">Reference proteome</keyword>
<organism evidence="1 2">
    <name type="scientific">Noviherbaspirillum sedimenti</name>
    <dbReference type="NCBI Taxonomy" id="2320865"/>
    <lineage>
        <taxon>Bacteria</taxon>
        <taxon>Pseudomonadati</taxon>
        <taxon>Pseudomonadota</taxon>
        <taxon>Betaproteobacteria</taxon>
        <taxon>Burkholderiales</taxon>
        <taxon>Oxalobacteraceae</taxon>
        <taxon>Noviherbaspirillum</taxon>
    </lineage>
</organism>
<dbReference type="SUPFAM" id="SSF51197">
    <property type="entry name" value="Clavaminate synthase-like"/>
    <property type="match status" value="1"/>
</dbReference>
<evidence type="ECO:0008006" key="3">
    <source>
        <dbReference type="Google" id="ProtNLM"/>
    </source>
</evidence>
<dbReference type="Proteomes" id="UP000266327">
    <property type="component" value="Unassembled WGS sequence"/>
</dbReference>
<dbReference type="GO" id="GO:0016706">
    <property type="term" value="F:2-oxoglutarate-dependent dioxygenase activity"/>
    <property type="evidence" value="ECO:0007669"/>
    <property type="project" value="UniProtKB-ARBA"/>
</dbReference>
<protein>
    <recommendedName>
        <fullName evidence="3">Phytanoyl-CoA dioxygenase</fullName>
    </recommendedName>
</protein>
<dbReference type="AlphaFoldDB" id="A0A3A3G088"/>
<evidence type="ECO:0000313" key="1">
    <source>
        <dbReference type="EMBL" id="RJG01868.1"/>
    </source>
</evidence>
<proteinExistence type="predicted"/>
<dbReference type="Gene3D" id="2.60.120.620">
    <property type="entry name" value="q2cbj1_9rhob like domain"/>
    <property type="match status" value="1"/>
</dbReference>
<accession>A0A3A3G088</accession>
<sequence>MVTAPVMRRMIVSGLCALVRLRAGAQRIDQATATQVNDASRLLKADGFAALGTLFTPAQLVEIHRFLADKLLEEHGPRGRTFPLKAAPADMRMADYGLGDVLDCPHILQLANSPALLSLATQYIGCKPTLSAIGLRWSFPVDAPGEGLQAFHRDSDDWRFVKVFVYLTDVEHGCGPHVYVKGSHRAPAPLRLRTYGDEELGRAYGDEQIVSVTGPAGMGFAADTYGIHKGEVPTTRPRLLLQFQYSILPVYAYRYRPLARQGAQAFDAYINRLILR</sequence>
<gene>
    <name evidence="1" type="ORF">D3878_10000</name>
</gene>
<dbReference type="EMBL" id="QYUQ01000002">
    <property type="protein sequence ID" value="RJG01868.1"/>
    <property type="molecule type" value="Genomic_DNA"/>
</dbReference>
<name>A0A3A3G088_9BURK</name>